<keyword evidence="2" id="KW-1185">Reference proteome</keyword>
<accession>A0A0C3DSP3</accession>
<reference evidence="2" key="2">
    <citation type="submission" date="2015-01" db="EMBL/GenBank/DDBJ databases">
        <title>Evolutionary Origins and Diversification of the Mycorrhizal Mutualists.</title>
        <authorList>
            <consortium name="DOE Joint Genome Institute"/>
            <consortium name="Mycorrhizal Genomics Consortium"/>
            <person name="Kohler A."/>
            <person name="Kuo A."/>
            <person name="Nagy L.G."/>
            <person name="Floudas D."/>
            <person name="Copeland A."/>
            <person name="Barry K.W."/>
            <person name="Cichocki N."/>
            <person name="Veneault-Fourrey C."/>
            <person name="LaButti K."/>
            <person name="Lindquist E.A."/>
            <person name="Lipzen A."/>
            <person name="Lundell T."/>
            <person name="Morin E."/>
            <person name="Murat C."/>
            <person name="Riley R."/>
            <person name="Ohm R."/>
            <person name="Sun H."/>
            <person name="Tunlid A."/>
            <person name="Henrissat B."/>
            <person name="Grigoriev I.V."/>
            <person name="Hibbett D.S."/>
            <person name="Martin F."/>
        </authorList>
    </citation>
    <scope>NUCLEOTIDE SEQUENCE [LARGE SCALE GENOMIC DNA]</scope>
    <source>
        <strain evidence="2">Foug A</strain>
    </source>
</reference>
<dbReference type="InParanoid" id="A0A0C3DSP3"/>
<evidence type="ECO:0000313" key="2">
    <source>
        <dbReference type="Proteomes" id="UP000053989"/>
    </source>
</evidence>
<dbReference type="HOGENOM" id="CLU_2307733_0_0_1"/>
<dbReference type="Proteomes" id="UP000053989">
    <property type="component" value="Unassembled WGS sequence"/>
</dbReference>
<proteinExistence type="predicted"/>
<sequence length="100" mass="11276">MRWASRLHLRSSPGPLPLHQVAFIDPDVAGTIRVSLIEYHIPQLKNLAVWAVHADTGLPIFGEAQEDALERFGVKFVTFLNSICFMRRYVACKGTSWNPV</sequence>
<dbReference type="AlphaFoldDB" id="A0A0C3DSP3"/>
<name>A0A0C3DSP3_9AGAM</name>
<organism evidence="1 2">
    <name type="scientific">Scleroderma citrinum Foug A</name>
    <dbReference type="NCBI Taxonomy" id="1036808"/>
    <lineage>
        <taxon>Eukaryota</taxon>
        <taxon>Fungi</taxon>
        <taxon>Dikarya</taxon>
        <taxon>Basidiomycota</taxon>
        <taxon>Agaricomycotina</taxon>
        <taxon>Agaricomycetes</taxon>
        <taxon>Agaricomycetidae</taxon>
        <taxon>Boletales</taxon>
        <taxon>Sclerodermatineae</taxon>
        <taxon>Sclerodermataceae</taxon>
        <taxon>Scleroderma</taxon>
    </lineage>
</organism>
<protein>
    <submittedName>
        <fullName evidence="1">Uncharacterized protein</fullName>
    </submittedName>
</protein>
<reference evidence="1 2" key="1">
    <citation type="submission" date="2014-04" db="EMBL/GenBank/DDBJ databases">
        <authorList>
            <consortium name="DOE Joint Genome Institute"/>
            <person name="Kuo A."/>
            <person name="Kohler A."/>
            <person name="Nagy L.G."/>
            <person name="Floudas D."/>
            <person name="Copeland A."/>
            <person name="Barry K.W."/>
            <person name="Cichocki N."/>
            <person name="Veneault-Fourrey C."/>
            <person name="LaButti K."/>
            <person name="Lindquist E.A."/>
            <person name="Lipzen A."/>
            <person name="Lundell T."/>
            <person name="Morin E."/>
            <person name="Murat C."/>
            <person name="Sun H."/>
            <person name="Tunlid A."/>
            <person name="Henrissat B."/>
            <person name="Grigoriev I.V."/>
            <person name="Hibbett D.S."/>
            <person name="Martin F."/>
            <person name="Nordberg H.P."/>
            <person name="Cantor M.N."/>
            <person name="Hua S.X."/>
        </authorList>
    </citation>
    <scope>NUCLEOTIDE SEQUENCE [LARGE SCALE GENOMIC DNA]</scope>
    <source>
        <strain evidence="1 2">Foug A</strain>
    </source>
</reference>
<gene>
    <name evidence="1" type="ORF">SCLCIDRAFT_27593</name>
</gene>
<evidence type="ECO:0000313" key="1">
    <source>
        <dbReference type="EMBL" id="KIM59006.1"/>
    </source>
</evidence>
<dbReference type="EMBL" id="KN822078">
    <property type="protein sequence ID" value="KIM59006.1"/>
    <property type="molecule type" value="Genomic_DNA"/>
</dbReference>